<dbReference type="InterPro" id="IPR004484">
    <property type="entry name" value="CbiA/CobB_synth"/>
</dbReference>
<dbReference type="GO" id="GO:0009236">
    <property type="term" value="P:cobalamin biosynthetic process"/>
    <property type="evidence" value="ECO:0007669"/>
    <property type="project" value="UniProtKB-KW"/>
</dbReference>
<dbReference type="PANTHER" id="PTHR43873:SF1">
    <property type="entry name" value="COBYRINATE A,C-DIAMIDE SYNTHASE"/>
    <property type="match status" value="1"/>
</dbReference>
<feature type="region of interest" description="Disordered" evidence="3">
    <location>
        <begin position="39"/>
        <end position="67"/>
    </location>
</feature>
<evidence type="ECO:0000313" key="6">
    <source>
        <dbReference type="Proteomes" id="UP000011669"/>
    </source>
</evidence>
<evidence type="ECO:0000313" key="5">
    <source>
        <dbReference type="EMBL" id="EMA44860.1"/>
    </source>
</evidence>
<dbReference type="InterPro" id="IPR011698">
    <property type="entry name" value="GATase_3"/>
</dbReference>
<evidence type="ECO:0000259" key="4">
    <source>
        <dbReference type="Pfam" id="PF07685"/>
    </source>
</evidence>
<dbReference type="NCBIfam" id="NF002204">
    <property type="entry name" value="PRK01077.1"/>
    <property type="match status" value="1"/>
</dbReference>
<dbReference type="FunCoup" id="M0MK84">
    <property type="interactions" value="73"/>
</dbReference>
<protein>
    <submittedName>
        <fullName evidence="5">Cobyrinic acid a,c-diamide synthase</fullName>
    </submittedName>
</protein>
<dbReference type="SUPFAM" id="SSF52317">
    <property type="entry name" value="Class I glutamine amidotransferase-like"/>
    <property type="match status" value="1"/>
</dbReference>
<dbReference type="AlphaFoldDB" id="M0MK84"/>
<accession>M0MK84</accession>
<evidence type="ECO:0000256" key="3">
    <source>
        <dbReference type="SAM" id="MobiDB-lite"/>
    </source>
</evidence>
<dbReference type="Gene3D" id="3.40.50.300">
    <property type="entry name" value="P-loop containing nucleotide triphosphate hydrolases"/>
    <property type="match status" value="1"/>
</dbReference>
<dbReference type="NCBIfam" id="NF010471">
    <property type="entry name" value="PRK13896.1"/>
    <property type="match status" value="1"/>
</dbReference>
<dbReference type="Gene3D" id="3.40.50.880">
    <property type="match status" value="1"/>
</dbReference>
<proteinExistence type="predicted"/>
<dbReference type="EMBL" id="AOMD01000021">
    <property type="protein sequence ID" value="EMA44860.1"/>
    <property type="molecule type" value="Genomic_DNA"/>
</dbReference>
<evidence type="ECO:0000256" key="2">
    <source>
        <dbReference type="ARBA" id="ARBA00022962"/>
    </source>
</evidence>
<sequence>MNGVVIGGTRSGVGKTVATLAVIRALEAAGHTVQPAKAGPDFIDPSHHTAIVGSARGSDGSRNHDRERVSRTLDAWLEGIEGLRRNYARGDGDICVVEGVMGLYDGDRSSTAMVAETLDLPVVLVVDASAGMESVAATAVGFERYAAHAGRDIEVAGIIAQRAHGGRHERGIKEALPDDLTYFGRIPPEPDLEIPDRHLGLHMGDEAPIDPATLDEVAAGVRTDRLLDIAREPPTVDPGDPGLAREKRVAVARDEAFRFVYPATMERLRARSEVVTFAPAAGDDVPPADGIYLPGGYPELHAATIADGPVLATLRDRAAEGVPILGECGGMMALAESLMTVDGDTHEMAGVLPAEIEMCDRYQALDHVELSARESTLTANANGSLRGHEFHYSDATVGADARFAFDVERGKGIDGEHDGLTEHRTLGTYAHVHPESTAFDRFVDAL</sequence>
<dbReference type="PROSITE" id="PS51273">
    <property type="entry name" value="GATASE_TYPE_1"/>
    <property type="match status" value="1"/>
</dbReference>
<keyword evidence="6" id="KW-1185">Reference proteome</keyword>
<dbReference type="GO" id="GO:0042242">
    <property type="term" value="F:cobyrinic acid a,c-diamide synthase activity"/>
    <property type="evidence" value="ECO:0007669"/>
    <property type="project" value="InterPro"/>
</dbReference>
<feature type="domain" description="CobB/CobQ-like glutamine amidotransferase" evidence="4">
    <location>
        <begin position="248"/>
        <end position="437"/>
    </location>
</feature>
<dbReference type="Pfam" id="PF07685">
    <property type="entry name" value="GATase_3"/>
    <property type="match status" value="1"/>
</dbReference>
<dbReference type="SUPFAM" id="SSF52540">
    <property type="entry name" value="P-loop containing nucleoside triphosphate hydrolases"/>
    <property type="match status" value="1"/>
</dbReference>
<dbReference type="InParanoid" id="M0MK84"/>
<gene>
    <name evidence="5" type="ORF">C449_09384</name>
</gene>
<reference evidence="5 6" key="1">
    <citation type="journal article" date="2014" name="PLoS Genet.">
        <title>Phylogenetically driven sequencing of extremely halophilic archaea reveals strategies for static and dynamic osmo-response.</title>
        <authorList>
            <person name="Becker E.A."/>
            <person name="Seitzer P.M."/>
            <person name="Tritt A."/>
            <person name="Larsen D."/>
            <person name="Krusor M."/>
            <person name="Yao A.I."/>
            <person name="Wu D."/>
            <person name="Madern D."/>
            <person name="Eisen J.A."/>
            <person name="Darling A.E."/>
            <person name="Facciotti M.T."/>
        </authorList>
    </citation>
    <scope>NUCLEOTIDE SEQUENCE [LARGE SCALE GENOMIC DNA]</scope>
    <source>
        <strain evidence="5 6">DSM 5350</strain>
    </source>
</reference>
<name>M0MK84_9EURY</name>
<organism evidence="5 6">
    <name type="scientific">Halococcus saccharolyticus DSM 5350</name>
    <dbReference type="NCBI Taxonomy" id="1227455"/>
    <lineage>
        <taxon>Archaea</taxon>
        <taxon>Methanobacteriati</taxon>
        <taxon>Methanobacteriota</taxon>
        <taxon>Stenosarchaea group</taxon>
        <taxon>Halobacteria</taxon>
        <taxon>Halobacteriales</taxon>
        <taxon>Halococcaceae</taxon>
        <taxon>Halococcus</taxon>
    </lineage>
</organism>
<dbReference type="PATRIC" id="fig|1227455.4.peg.1922"/>
<dbReference type="PANTHER" id="PTHR43873">
    <property type="entry name" value="COBYRINATE A,C-DIAMIDE SYNTHASE"/>
    <property type="match status" value="1"/>
</dbReference>
<dbReference type="RefSeq" id="WP_006077731.1">
    <property type="nucleotide sequence ID" value="NZ_AOMD01000021.1"/>
</dbReference>
<dbReference type="InterPro" id="IPR027417">
    <property type="entry name" value="P-loop_NTPase"/>
</dbReference>
<dbReference type="Proteomes" id="UP000011669">
    <property type="component" value="Unassembled WGS sequence"/>
</dbReference>
<dbReference type="PROSITE" id="PS51274">
    <property type="entry name" value="GATASE_COBBQ"/>
    <property type="match status" value="1"/>
</dbReference>
<evidence type="ECO:0000256" key="1">
    <source>
        <dbReference type="ARBA" id="ARBA00022573"/>
    </source>
</evidence>
<keyword evidence="2" id="KW-0315">Glutamine amidotransferase</keyword>
<dbReference type="STRING" id="1227455.C449_09384"/>
<dbReference type="NCBIfam" id="TIGR00379">
    <property type="entry name" value="cobB"/>
    <property type="match status" value="1"/>
</dbReference>
<comment type="caution">
    <text evidence="5">The sequence shown here is derived from an EMBL/GenBank/DDBJ whole genome shotgun (WGS) entry which is preliminary data.</text>
</comment>
<keyword evidence="1" id="KW-0169">Cobalamin biosynthesis</keyword>
<dbReference type="InterPro" id="IPR029062">
    <property type="entry name" value="Class_I_gatase-like"/>
</dbReference>
<dbReference type="OrthoDB" id="8896at2157"/>
<dbReference type="CDD" id="cd03130">
    <property type="entry name" value="GATase1_CobB"/>
    <property type="match status" value="1"/>
</dbReference>
<dbReference type="Pfam" id="PF13500">
    <property type="entry name" value="AAA_26"/>
    <property type="match status" value="1"/>
</dbReference>